<dbReference type="KEGG" id="zal:AZF00_03855"/>
<sequence length="126" mass="14102">MNSDVIAKDEQQSVEWAFICKIADLPRNDIGTAKHPGGRLDLAIYQLDGEIYVTSDRCTHGAASLSEEGEQQGHIVECAWHNGRFDVRTGEALTMPCRTPLPFFDAKVIDGDIYINPKPKRFKKPE</sequence>
<evidence type="ECO:0000259" key="5">
    <source>
        <dbReference type="PROSITE" id="PS51296"/>
    </source>
</evidence>
<keyword evidence="1" id="KW-0001">2Fe-2S</keyword>
<evidence type="ECO:0000313" key="7">
    <source>
        <dbReference type="Proteomes" id="UP000074119"/>
    </source>
</evidence>
<dbReference type="InterPro" id="IPR036922">
    <property type="entry name" value="Rieske_2Fe-2S_sf"/>
</dbReference>
<dbReference type="GO" id="GO:0046872">
    <property type="term" value="F:metal ion binding"/>
    <property type="evidence" value="ECO:0007669"/>
    <property type="project" value="UniProtKB-KW"/>
</dbReference>
<feature type="domain" description="Rieske" evidence="5">
    <location>
        <begin position="17"/>
        <end position="115"/>
    </location>
</feature>
<dbReference type="GO" id="GO:0051537">
    <property type="term" value="F:2 iron, 2 sulfur cluster binding"/>
    <property type="evidence" value="ECO:0007669"/>
    <property type="project" value="UniProtKB-KW"/>
</dbReference>
<dbReference type="Proteomes" id="UP000074119">
    <property type="component" value="Chromosome"/>
</dbReference>
<evidence type="ECO:0000313" key="6">
    <source>
        <dbReference type="EMBL" id="AMO67482.1"/>
    </source>
</evidence>
<dbReference type="Gene3D" id="2.102.10.10">
    <property type="entry name" value="Rieske [2Fe-2S] iron-sulphur domain"/>
    <property type="match status" value="1"/>
</dbReference>
<name>A0A127M2M2_9GAMM</name>
<gene>
    <name evidence="6" type="ORF">AZF00_03855</name>
</gene>
<dbReference type="AlphaFoldDB" id="A0A127M2M2"/>
<evidence type="ECO:0000256" key="2">
    <source>
        <dbReference type="ARBA" id="ARBA00022723"/>
    </source>
</evidence>
<dbReference type="EMBL" id="CP014544">
    <property type="protein sequence ID" value="AMO67482.1"/>
    <property type="molecule type" value="Genomic_DNA"/>
</dbReference>
<dbReference type="Pfam" id="PF00355">
    <property type="entry name" value="Rieske"/>
    <property type="match status" value="1"/>
</dbReference>
<dbReference type="STRING" id="1470434.AZF00_03855"/>
<dbReference type="CDD" id="cd03528">
    <property type="entry name" value="Rieske_RO_ferredoxin"/>
    <property type="match status" value="1"/>
</dbReference>
<dbReference type="PROSITE" id="PS51296">
    <property type="entry name" value="RIESKE"/>
    <property type="match status" value="1"/>
</dbReference>
<keyword evidence="3" id="KW-0408">Iron</keyword>
<dbReference type="InterPro" id="IPR017941">
    <property type="entry name" value="Rieske_2Fe-2S"/>
</dbReference>
<keyword evidence="2" id="KW-0479">Metal-binding</keyword>
<protein>
    <recommendedName>
        <fullName evidence="5">Rieske domain-containing protein</fullName>
    </recommendedName>
</protein>
<proteinExistence type="predicted"/>
<organism evidence="6 7">
    <name type="scientific">Zhongshania aliphaticivorans</name>
    <dbReference type="NCBI Taxonomy" id="1470434"/>
    <lineage>
        <taxon>Bacteria</taxon>
        <taxon>Pseudomonadati</taxon>
        <taxon>Pseudomonadota</taxon>
        <taxon>Gammaproteobacteria</taxon>
        <taxon>Cellvibrionales</taxon>
        <taxon>Spongiibacteraceae</taxon>
        <taxon>Zhongshania</taxon>
    </lineage>
</organism>
<evidence type="ECO:0000256" key="1">
    <source>
        <dbReference type="ARBA" id="ARBA00022714"/>
    </source>
</evidence>
<dbReference type="SUPFAM" id="SSF50022">
    <property type="entry name" value="ISP domain"/>
    <property type="match status" value="1"/>
</dbReference>
<accession>A0A127M2M2</accession>
<dbReference type="RefSeq" id="WP_008246041.1">
    <property type="nucleotide sequence ID" value="NZ_CP014544.1"/>
</dbReference>
<reference evidence="6 7" key="1">
    <citation type="submission" date="2015-12" db="EMBL/GenBank/DDBJ databases">
        <authorList>
            <person name="Shamseldin A."/>
            <person name="Moawad H."/>
            <person name="Abd El-Rahim W.M."/>
            <person name="Sadowsky M.J."/>
        </authorList>
    </citation>
    <scope>NUCLEOTIDE SEQUENCE [LARGE SCALE GENOMIC DNA]</scope>
    <source>
        <strain evidence="6 7">SM2</strain>
    </source>
</reference>
<evidence type="ECO:0000256" key="4">
    <source>
        <dbReference type="ARBA" id="ARBA00023014"/>
    </source>
</evidence>
<keyword evidence="4" id="KW-0411">Iron-sulfur</keyword>
<evidence type="ECO:0000256" key="3">
    <source>
        <dbReference type="ARBA" id="ARBA00023004"/>
    </source>
</evidence>